<reference evidence="3 4" key="1">
    <citation type="journal article" date="2018" name="Nat. Ecol. Evol.">
        <title>Pezizomycetes genomes reveal the molecular basis of ectomycorrhizal truffle lifestyle.</title>
        <authorList>
            <person name="Murat C."/>
            <person name="Payen T."/>
            <person name="Noel B."/>
            <person name="Kuo A."/>
            <person name="Morin E."/>
            <person name="Chen J."/>
            <person name="Kohler A."/>
            <person name="Krizsan K."/>
            <person name="Balestrini R."/>
            <person name="Da Silva C."/>
            <person name="Montanini B."/>
            <person name="Hainaut M."/>
            <person name="Levati E."/>
            <person name="Barry K.W."/>
            <person name="Belfiori B."/>
            <person name="Cichocki N."/>
            <person name="Clum A."/>
            <person name="Dockter R.B."/>
            <person name="Fauchery L."/>
            <person name="Guy J."/>
            <person name="Iotti M."/>
            <person name="Le Tacon F."/>
            <person name="Lindquist E.A."/>
            <person name="Lipzen A."/>
            <person name="Malagnac F."/>
            <person name="Mello A."/>
            <person name="Molinier V."/>
            <person name="Miyauchi S."/>
            <person name="Poulain J."/>
            <person name="Riccioni C."/>
            <person name="Rubini A."/>
            <person name="Sitrit Y."/>
            <person name="Splivallo R."/>
            <person name="Traeger S."/>
            <person name="Wang M."/>
            <person name="Zifcakova L."/>
            <person name="Wipf D."/>
            <person name="Zambonelli A."/>
            <person name="Paolocci F."/>
            <person name="Nowrousian M."/>
            <person name="Ottonello S."/>
            <person name="Baldrian P."/>
            <person name="Spatafora J.W."/>
            <person name="Henrissat B."/>
            <person name="Nagy L.G."/>
            <person name="Aury J.M."/>
            <person name="Wincker P."/>
            <person name="Grigoriev I.V."/>
            <person name="Bonfante P."/>
            <person name="Martin F.M."/>
        </authorList>
    </citation>
    <scope>NUCLEOTIDE SEQUENCE [LARGE SCALE GENOMIC DNA]</scope>
    <source>
        <strain evidence="3 4">RN42</strain>
    </source>
</reference>
<keyword evidence="4" id="KW-1185">Reference proteome</keyword>
<dbReference type="AlphaFoldDB" id="A0A3N4HRC4"/>
<feature type="compositionally biased region" description="Low complexity" evidence="1">
    <location>
        <begin position="15"/>
        <end position="33"/>
    </location>
</feature>
<feature type="region of interest" description="Disordered" evidence="1">
    <location>
        <begin position="1"/>
        <end position="40"/>
    </location>
</feature>
<evidence type="ECO:0000256" key="2">
    <source>
        <dbReference type="SAM" id="Phobius"/>
    </source>
</evidence>
<feature type="region of interest" description="Disordered" evidence="1">
    <location>
        <begin position="120"/>
        <end position="140"/>
    </location>
</feature>
<feature type="transmembrane region" description="Helical" evidence="2">
    <location>
        <begin position="42"/>
        <end position="66"/>
    </location>
</feature>
<dbReference type="Proteomes" id="UP000275078">
    <property type="component" value="Unassembled WGS sequence"/>
</dbReference>
<dbReference type="EMBL" id="ML119762">
    <property type="protein sequence ID" value="RPA75536.1"/>
    <property type="molecule type" value="Genomic_DNA"/>
</dbReference>
<protein>
    <recommendedName>
        <fullName evidence="5">Mid2 domain-containing protein</fullName>
    </recommendedName>
</protein>
<feature type="compositionally biased region" description="Polar residues" evidence="1">
    <location>
        <begin position="1"/>
        <end position="13"/>
    </location>
</feature>
<evidence type="ECO:0000313" key="3">
    <source>
        <dbReference type="EMBL" id="RPA75536.1"/>
    </source>
</evidence>
<organism evidence="3 4">
    <name type="scientific">Ascobolus immersus RN42</name>
    <dbReference type="NCBI Taxonomy" id="1160509"/>
    <lineage>
        <taxon>Eukaryota</taxon>
        <taxon>Fungi</taxon>
        <taxon>Dikarya</taxon>
        <taxon>Ascomycota</taxon>
        <taxon>Pezizomycotina</taxon>
        <taxon>Pezizomycetes</taxon>
        <taxon>Pezizales</taxon>
        <taxon>Ascobolaceae</taxon>
        <taxon>Ascobolus</taxon>
    </lineage>
</organism>
<evidence type="ECO:0000256" key="1">
    <source>
        <dbReference type="SAM" id="MobiDB-lite"/>
    </source>
</evidence>
<evidence type="ECO:0008006" key="5">
    <source>
        <dbReference type="Google" id="ProtNLM"/>
    </source>
</evidence>
<name>A0A3N4HRC4_ASCIM</name>
<keyword evidence="2" id="KW-0812">Transmembrane</keyword>
<gene>
    <name evidence="3" type="ORF">BJ508DRAFT_332053</name>
</gene>
<keyword evidence="2" id="KW-1133">Transmembrane helix</keyword>
<keyword evidence="2" id="KW-0472">Membrane</keyword>
<sequence>MPSTSASSSNTGLETEISVSPPSTSPSARTPSTQNSGYPKSVVLGASIGAGLGGLLIAFLIVFLLLRRRNKRKDAINIEQALPPEMEKDEQEIAETTDSALGENAAVELGGDAFSSQKVELEGNEPAAFELQSPASPNAS</sequence>
<proteinExistence type="predicted"/>
<dbReference type="CDD" id="cd12087">
    <property type="entry name" value="TM_EGFR-like"/>
    <property type="match status" value="1"/>
</dbReference>
<accession>A0A3N4HRC4</accession>
<evidence type="ECO:0000313" key="4">
    <source>
        <dbReference type="Proteomes" id="UP000275078"/>
    </source>
</evidence>